<organism evidence="1 2">
    <name type="scientific">Candidatus Kaiserbacteria bacterium RIFCSPHIGHO2_01_FULL_55_17</name>
    <dbReference type="NCBI Taxonomy" id="1798484"/>
    <lineage>
        <taxon>Bacteria</taxon>
        <taxon>Candidatus Kaiseribacteriota</taxon>
    </lineage>
</organism>
<gene>
    <name evidence="1" type="ORF">A2853_00175</name>
</gene>
<evidence type="ECO:0000313" key="1">
    <source>
        <dbReference type="EMBL" id="OGG58323.1"/>
    </source>
</evidence>
<accession>A0A1F6DA60</accession>
<dbReference type="EMBL" id="MFKX01000004">
    <property type="protein sequence ID" value="OGG58323.1"/>
    <property type="molecule type" value="Genomic_DNA"/>
</dbReference>
<dbReference type="AlphaFoldDB" id="A0A1F6DA60"/>
<comment type="caution">
    <text evidence="1">The sequence shown here is derived from an EMBL/GenBank/DDBJ whole genome shotgun (WGS) entry which is preliminary data.</text>
</comment>
<dbReference type="Proteomes" id="UP000177958">
    <property type="component" value="Unassembled WGS sequence"/>
</dbReference>
<proteinExistence type="predicted"/>
<reference evidence="1 2" key="1">
    <citation type="journal article" date="2016" name="Nat. Commun.">
        <title>Thousands of microbial genomes shed light on interconnected biogeochemical processes in an aquifer system.</title>
        <authorList>
            <person name="Anantharaman K."/>
            <person name="Brown C.T."/>
            <person name="Hug L.A."/>
            <person name="Sharon I."/>
            <person name="Castelle C.J."/>
            <person name="Probst A.J."/>
            <person name="Thomas B.C."/>
            <person name="Singh A."/>
            <person name="Wilkins M.J."/>
            <person name="Karaoz U."/>
            <person name="Brodie E.L."/>
            <person name="Williams K.H."/>
            <person name="Hubbard S.S."/>
            <person name="Banfield J.F."/>
        </authorList>
    </citation>
    <scope>NUCLEOTIDE SEQUENCE [LARGE SCALE GENOMIC DNA]</scope>
</reference>
<protein>
    <recommendedName>
        <fullName evidence="3">SH3b domain-containing protein</fullName>
    </recommendedName>
</protein>
<evidence type="ECO:0000313" key="2">
    <source>
        <dbReference type="Proteomes" id="UP000177958"/>
    </source>
</evidence>
<sequence>MPIRQAQGKQNLTKRLTGWGVVGPRTRAALKALLSKAGTVITELPYTPKTSSPVSAPVPRTFRIGATIKTSSEVNVRALPVIDAKNILCVQPSGTVGTIVSGPANASGYTWWSMDYARGCDGWSIKQSLLLH</sequence>
<evidence type="ECO:0008006" key="3">
    <source>
        <dbReference type="Google" id="ProtNLM"/>
    </source>
</evidence>
<name>A0A1F6DA60_9BACT</name>